<dbReference type="AlphaFoldDB" id="A0A814NQM9"/>
<keyword evidence="3" id="KW-1185">Reference proteome</keyword>
<proteinExistence type="predicted"/>
<dbReference type="EMBL" id="CAJOBC010005386">
    <property type="protein sequence ID" value="CAF3862303.1"/>
    <property type="molecule type" value="Genomic_DNA"/>
</dbReference>
<reference evidence="1" key="1">
    <citation type="submission" date="2021-02" db="EMBL/GenBank/DDBJ databases">
        <authorList>
            <person name="Nowell W R."/>
        </authorList>
    </citation>
    <scope>NUCLEOTIDE SEQUENCE</scope>
</reference>
<evidence type="ECO:0000313" key="3">
    <source>
        <dbReference type="Proteomes" id="UP000663829"/>
    </source>
</evidence>
<sequence>MEDTRFALQAYRWKPPSDLGQKSRGGVKRRWSTVIRSETQELYAINMNAEARIRHRETETAMNDLEGRINDRKGWRKWTYEKVAELRNRQQLAFDREADCRTGVREVIQVLLNAVEEELNTMRTLL</sequence>
<protein>
    <submittedName>
        <fullName evidence="1">Uncharacterized protein</fullName>
    </submittedName>
</protein>
<accession>A0A814NQM9</accession>
<dbReference type="Proteomes" id="UP000663829">
    <property type="component" value="Unassembled WGS sequence"/>
</dbReference>
<evidence type="ECO:0000313" key="2">
    <source>
        <dbReference type="EMBL" id="CAF3862303.1"/>
    </source>
</evidence>
<organism evidence="1 3">
    <name type="scientific">Didymodactylos carnosus</name>
    <dbReference type="NCBI Taxonomy" id="1234261"/>
    <lineage>
        <taxon>Eukaryota</taxon>
        <taxon>Metazoa</taxon>
        <taxon>Spiralia</taxon>
        <taxon>Gnathifera</taxon>
        <taxon>Rotifera</taxon>
        <taxon>Eurotatoria</taxon>
        <taxon>Bdelloidea</taxon>
        <taxon>Philodinida</taxon>
        <taxon>Philodinidae</taxon>
        <taxon>Didymodactylos</taxon>
    </lineage>
</organism>
<gene>
    <name evidence="1" type="ORF">GPM918_LOCUS18560</name>
    <name evidence="2" type="ORF">SRO942_LOCUS18557</name>
</gene>
<name>A0A814NQM9_9BILA</name>
<evidence type="ECO:0000313" key="1">
    <source>
        <dbReference type="EMBL" id="CAF1097089.1"/>
    </source>
</evidence>
<dbReference type="EMBL" id="CAJNOQ010005386">
    <property type="protein sequence ID" value="CAF1097089.1"/>
    <property type="molecule type" value="Genomic_DNA"/>
</dbReference>
<dbReference type="Proteomes" id="UP000681722">
    <property type="component" value="Unassembled WGS sequence"/>
</dbReference>
<comment type="caution">
    <text evidence="1">The sequence shown here is derived from an EMBL/GenBank/DDBJ whole genome shotgun (WGS) entry which is preliminary data.</text>
</comment>